<feature type="compositionally biased region" description="Basic residues" evidence="1">
    <location>
        <begin position="336"/>
        <end position="351"/>
    </location>
</feature>
<protein>
    <submittedName>
        <fullName evidence="2">Uncharacterized protein</fullName>
    </submittedName>
</protein>
<accession>A0AAE0HPC0</accession>
<feature type="compositionally biased region" description="Low complexity" evidence="1">
    <location>
        <begin position="178"/>
        <end position="190"/>
    </location>
</feature>
<dbReference type="AlphaFoldDB" id="A0AAE0HPC0"/>
<organism evidence="2 3">
    <name type="scientific">Chaetomium fimeti</name>
    <dbReference type="NCBI Taxonomy" id="1854472"/>
    <lineage>
        <taxon>Eukaryota</taxon>
        <taxon>Fungi</taxon>
        <taxon>Dikarya</taxon>
        <taxon>Ascomycota</taxon>
        <taxon>Pezizomycotina</taxon>
        <taxon>Sordariomycetes</taxon>
        <taxon>Sordariomycetidae</taxon>
        <taxon>Sordariales</taxon>
        <taxon>Chaetomiaceae</taxon>
        <taxon>Chaetomium</taxon>
    </lineage>
</organism>
<dbReference type="Proteomes" id="UP001278766">
    <property type="component" value="Unassembled WGS sequence"/>
</dbReference>
<feature type="region of interest" description="Disordered" evidence="1">
    <location>
        <begin position="387"/>
        <end position="474"/>
    </location>
</feature>
<feature type="compositionally biased region" description="Low complexity" evidence="1">
    <location>
        <begin position="361"/>
        <end position="371"/>
    </location>
</feature>
<reference evidence="2" key="2">
    <citation type="submission" date="2023-06" db="EMBL/GenBank/DDBJ databases">
        <authorList>
            <consortium name="Lawrence Berkeley National Laboratory"/>
            <person name="Haridas S."/>
            <person name="Hensen N."/>
            <person name="Bonometti L."/>
            <person name="Westerberg I."/>
            <person name="Brannstrom I.O."/>
            <person name="Guillou S."/>
            <person name="Cros-Aarteil S."/>
            <person name="Calhoun S."/>
            <person name="Kuo A."/>
            <person name="Mondo S."/>
            <person name="Pangilinan J."/>
            <person name="Riley R."/>
            <person name="Labutti K."/>
            <person name="Andreopoulos B."/>
            <person name="Lipzen A."/>
            <person name="Chen C."/>
            <person name="Yanf M."/>
            <person name="Daum C."/>
            <person name="Ng V."/>
            <person name="Clum A."/>
            <person name="Steindorff A."/>
            <person name="Ohm R."/>
            <person name="Martin F."/>
            <person name="Silar P."/>
            <person name="Natvig D."/>
            <person name="Lalanne C."/>
            <person name="Gautier V."/>
            <person name="Ament-Velasquez S.L."/>
            <person name="Kruys A."/>
            <person name="Hutchinson M.I."/>
            <person name="Powell A.J."/>
            <person name="Barry K."/>
            <person name="Miller A.N."/>
            <person name="Grigoriev I.V."/>
            <person name="Debuchy R."/>
            <person name="Gladieux P."/>
            <person name="Thoren M.H."/>
            <person name="Johannesson H."/>
        </authorList>
    </citation>
    <scope>NUCLEOTIDE SEQUENCE</scope>
    <source>
        <strain evidence="2">CBS 168.71</strain>
    </source>
</reference>
<feature type="region of interest" description="Disordered" evidence="1">
    <location>
        <begin position="326"/>
        <end position="371"/>
    </location>
</feature>
<feature type="compositionally biased region" description="Basic and acidic residues" evidence="1">
    <location>
        <begin position="439"/>
        <end position="448"/>
    </location>
</feature>
<evidence type="ECO:0000256" key="1">
    <source>
        <dbReference type="SAM" id="MobiDB-lite"/>
    </source>
</evidence>
<reference evidence="2" key="1">
    <citation type="journal article" date="2023" name="Mol. Phylogenet. Evol.">
        <title>Genome-scale phylogeny and comparative genomics of the fungal order Sordariales.</title>
        <authorList>
            <person name="Hensen N."/>
            <person name="Bonometti L."/>
            <person name="Westerberg I."/>
            <person name="Brannstrom I.O."/>
            <person name="Guillou S."/>
            <person name="Cros-Aarteil S."/>
            <person name="Calhoun S."/>
            <person name="Haridas S."/>
            <person name="Kuo A."/>
            <person name="Mondo S."/>
            <person name="Pangilinan J."/>
            <person name="Riley R."/>
            <person name="LaButti K."/>
            <person name="Andreopoulos B."/>
            <person name="Lipzen A."/>
            <person name="Chen C."/>
            <person name="Yan M."/>
            <person name="Daum C."/>
            <person name="Ng V."/>
            <person name="Clum A."/>
            <person name="Steindorff A."/>
            <person name="Ohm R.A."/>
            <person name="Martin F."/>
            <person name="Silar P."/>
            <person name="Natvig D.O."/>
            <person name="Lalanne C."/>
            <person name="Gautier V."/>
            <person name="Ament-Velasquez S.L."/>
            <person name="Kruys A."/>
            <person name="Hutchinson M.I."/>
            <person name="Powell A.J."/>
            <person name="Barry K."/>
            <person name="Miller A.N."/>
            <person name="Grigoriev I.V."/>
            <person name="Debuchy R."/>
            <person name="Gladieux P."/>
            <person name="Hiltunen Thoren M."/>
            <person name="Johannesson H."/>
        </authorList>
    </citation>
    <scope>NUCLEOTIDE SEQUENCE</scope>
    <source>
        <strain evidence="2">CBS 168.71</strain>
    </source>
</reference>
<name>A0AAE0HPC0_9PEZI</name>
<evidence type="ECO:0000313" key="2">
    <source>
        <dbReference type="EMBL" id="KAK3300086.1"/>
    </source>
</evidence>
<feature type="compositionally biased region" description="Basic residues" evidence="1">
    <location>
        <begin position="465"/>
        <end position="474"/>
    </location>
</feature>
<feature type="region of interest" description="Disordered" evidence="1">
    <location>
        <begin position="1"/>
        <end position="25"/>
    </location>
</feature>
<comment type="caution">
    <text evidence="2">The sequence shown here is derived from an EMBL/GenBank/DDBJ whole genome shotgun (WGS) entry which is preliminary data.</text>
</comment>
<proteinExistence type="predicted"/>
<sequence>MVQNNSSVSDIGTDRLRTAKHKRQAVLSRTSTLQLSSEQHRQVLRRSTSLEINSRLLFLGKSPAFSLSQPPSPGLPLSSSHRKTKSNQLAHPPILHRHLSRPPAPSKLAKLYRRHRNLERAVSLFLLRRQWWRRTRRPTLNSDFIKHLRQIQADEPSSDEESGRILASAAVSAHRRSPSTTKPATTTTPAQPGETEVAPAKRKRDGPAEAAPESTNLGAPAKPGRVQSPSPLANGKPSPVANGTTSPRKRARANEEASPGPREGVHKRAKTETPLPPKPKPEAASSKTTAATAAAAAAVPPRKPVDKMEYFERRVHDMLTNPLEFDDCVHDSTRPPPRHAARSFAKYRRRQTQAPPPLVMSGALGPAAPASSTLVAKPAVVVARSKGSGNALATEAQKRAHQRKGGEWAQGSKGKGKAVTSPGPHGKAVGRQPVVSRSDGGRRGERRWLSNARQTGVNGGQRHPAGVKKYNKFA</sequence>
<feature type="compositionally biased region" description="Low complexity" evidence="1">
    <location>
        <begin position="282"/>
        <end position="298"/>
    </location>
</feature>
<keyword evidence="3" id="KW-1185">Reference proteome</keyword>
<evidence type="ECO:0000313" key="3">
    <source>
        <dbReference type="Proteomes" id="UP001278766"/>
    </source>
</evidence>
<feature type="region of interest" description="Disordered" evidence="1">
    <location>
        <begin position="169"/>
        <end position="301"/>
    </location>
</feature>
<dbReference type="RefSeq" id="XP_062663600.1">
    <property type="nucleotide sequence ID" value="XM_062802702.1"/>
</dbReference>
<feature type="compositionally biased region" description="Polar residues" evidence="1">
    <location>
        <begin position="1"/>
        <end position="10"/>
    </location>
</feature>
<dbReference type="EMBL" id="JAUEPN010000001">
    <property type="protein sequence ID" value="KAK3300086.1"/>
    <property type="molecule type" value="Genomic_DNA"/>
</dbReference>
<gene>
    <name evidence="2" type="ORF">B0H64DRAFT_379927</name>
</gene>
<dbReference type="GeneID" id="87839650"/>